<evidence type="ECO:0000256" key="3">
    <source>
        <dbReference type="ARBA" id="ARBA00012083"/>
    </source>
</evidence>
<dbReference type="EC" id="5.1.3.15" evidence="3 5"/>
<name>A0AAV1UV54_9STRA</name>
<dbReference type="Pfam" id="PF01263">
    <property type="entry name" value="Aldose_epim"/>
    <property type="match status" value="1"/>
</dbReference>
<evidence type="ECO:0000256" key="1">
    <source>
        <dbReference type="ARBA" id="ARBA00001096"/>
    </source>
</evidence>
<dbReference type="GO" id="GO:0005737">
    <property type="term" value="C:cytoplasm"/>
    <property type="evidence" value="ECO:0007669"/>
    <property type="project" value="TreeGrafter"/>
</dbReference>
<comment type="caution">
    <text evidence="7">The sequence shown here is derived from an EMBL/GenBank/DDBJ whole genome shotgun (WGS) entry which is preliminary data.</text>
</comment>
<evidence type="ECO:0000256" key="6">
    <source>
        <dbReference type="SAM" id="SignalP"/>
    </source>
</evidence>
<dbReference type="InterPro" id="IPR008183">
    <property type="entry name" value="Aldose_1/G6P_1-epimerase"/>
</dbReference>
<dbReference type="EMBL" id="CAKLBY020000227">
    <property type="protein sequence ID" value="CAK7937567.1"/>
    <property type="molecule type" value="Genomic_DNA"/>
</dbReference>
<sequence length="326" mass="35847">MVRSSLLKSAALVSSTLLASLAAANTGQETVKMAHPSGATAEIALVGATVISFTTAAHPDRDVLFMSKKSQVDGSNAIQGGIPIVFPNLDSSMGFKVPDRGFARTTKWSVVSEQPSTERDEDSVATFRMESSDATRPMWPFEFELEYEVRLSSDSIQTKLIVHNTDSKHIEFDVVLDNYIRTNDILKDSVKIAGLQNVDYFDRVTKSTQNDTRESFTITKGVDSIYKDVFKDVMAYIRGDTYDQIVSVHFSALVFGGGHKPDYFQTDCVIRNPGQMSAEAMEDFGDDEYRYTVAIGPGIVSEKQVIAPGFGYELSQLITVLEAGIE</sequence>
<keyword evidence="6" id="KW-0732">Signal</keyword>
<dbReference type="PANTHER" id="PTHR11122:SF13">
    <property type="entry name" value="GLUCOSE-6-PHOSPHATE 1-EPIMERASE"/>
    <property type="match status" value="1"/>
</dbReference>
<dbReference type="Gene3D" id="2.70.98.10">
    <property type="match status" value="1"/>
</dbReference>
<dbReference type="GO" id="GO:0030246">
    <property type="term" value="F:carbohydrate binding"/>
    <property type="evidence" value="ECO:0007669"/>
    <property type="project" value="UniProtKB-UniRule"/>
</dbReference>
<dbReference type="GO" id="GO:0005975">
    <property type="term" value="P:carbohydrate metabolic process"/>
    <property type="evidence" value="ECO:0007669"/>
    <property type="project" value="InterPro"/>
</dbReference>
<dbReference type="InterPro" id="IPR011013">
    <property type="entry name" value="Gal_mutarotase_sf_dom"/>
</dbReference>
<keyword evidence="4 5" id="KW-0413">Isomerase</keyword>
<dbReference type="InterPro" id="IPR014718">
    <property type="entry name" value="GH-type_carb-bd"/>
</dbReference>
<evidence type="ECO:0000256" key="5">
    <source>
        <dbReference type="PIRNR" id="PIRNR016020"/>
    </source>
</evidence>
<evidence type="ECO:0000313" key="7">
    <source>
        <dbReference type="EMBL" id="CAK7937567.1"/>
    </source>
</evidence>
<protein>
    <recommendedName>
        <fullName evidence="3 5">glucose-6-phosphate 1-epimerase</fullName>
        <ecNumber evidence="3 5">5.1.3.15</ecNumber>
    </recommendedName>
</protein>
<dbReference type="InterPro" id="IPR025532">
    <property type="entry name" value="G6P_1-epimerase"/>
</dbReference>
<accession>A0AAV1UV54</accession>
<dbReference type="AlphaFoldDB" id="A0AAV1UV54"/>
<dbReference type="SUPFAM" id="SSF74650">
    <property type="entry name" value="Galactose mutarotase-like"/>
    <property type="match status" value="1"/>
</dbReference>
<evidence type="ECO:0000313" key="8">
    <source>
        <dbReference type="Proteomes" id="UP001162060"/>
    </source>
</evidence>
<organism evidence="7 8">
    <name type="scientific">Peronospora matthiolae</name>
    <dbReference type="NCBI Taxonomy" id="2874970"/>
    <lineage>
        <taxon>Eukaryota</taxon>
        <taxon>Sar</taxon>
        <taxon>Stramenopiles</taxon>
        <taxon>Oomycota</taxon>
        <taxon>Peronosporomycetes</taxon>
        <taxon>Peronosporales</taxon>
        <taxon>Peronosporaceae</taxon>
        <taxon>Peronospora</taxon>
    </lineage>
</organism>
<dbReference type="PANTHER" id="PTHR11122">
    <property type="entry name" value="APOSPORY-ASSOCIATED PROTEIN C-RELATED"/>
    <property type="match status" value="1"/>
</dbReference>
<comment type="similarity">
    <text evidence="2 5">Belongs to the glucose-6-phosphate 1-epimerase family.</text>
</comment>
<dbReference type="GO" id="GO:0047938">
    <property type="term" value="F:glucose-6-phosphate 1-epimerase activity"/>
    <property type="evidence" value="ECO:0007669"/>
    <property type="project" value="UniProtKB-UniRule"/>
</dbReference>
<dbReference type="PIRSF" id="PIRSF016020">
    <property type="entry name" value="PHexose_mutarotase"/>
    <property type="match status" value="1"/>
</dbReference>
<dbReference type="Proteomes" id="UP001162060">
    <property type="component" value="Unassembled WGS sequence"/>
</dbReference>
<proteinExistence type="inferred from homology"/>
<evidence type="ECO:0000256" key="4">
    <source>
        <dbReference type="ARBA" id="ARBA00023235"/>
    </source>
</evidence>
<reference evidence="7" key="1">
    <citation type="submission" date="2024-01" db="EMBL/GenBank/DDBJ databases">
        <authorList>
            <person name="Webb A."/>
        </authorList>
    </citation>
    <scope>NUCLEOTIDE SEQUENCE</scope>
    <source>
        <strain evidence="7">Pm1</strain>
    </source>
</reference>
<evidence type="ECO:0000256" key="2">
    <source>
        <dbReference type="ARBA" id="ARBA00005866"/>
    </source>
</evidence>
<gene>
    <name evidence="7" type="ORF">PM001_LOCUS22717</name>
</gene>
<comment type="catalytic activity">
    <reaction evidence="1">
        <text>alpha-D-glucose 6-phosphate = beta-D-glucose 6-phosphate</text>
        <dbReference type="Rhea" id="RHEA:16249"/>
        <dbReference type="ChEBI" id="CHEBI:58225"/>
        <dbReference type="ChEBI" id="CHEBI:58247"/>
        <dbReference type="EC" id="5.1.3.15"/>
    </reaction>
</comment>
<feature type="chain" id="PRO_5043886550" description="glucose-6-phosphate 1-epimerase" evidence="6">
    <location>
        <begin position="23"/>
        <end position="326"/>
    </location>
</feature>
<feature type="signal peptide" evidence="6">
    <location>
        <begin position="1"/>
        <end position="22"/>
    </location>
</feature>